<dbReference type="Pfam" id="PF13524">
    <property type="entry name" value="Glyco_trans_1_2"/>
    <property type="match status" value="1"/>
</dbReference>
<evidence type="ECO:0000313" key="2">
    <source>
        <dbReference type="EMBL" id="MBP2258642.1"/>
    </source>
</evidence>
<feature type="domain" description="Spore protein YkvP/CgeB glycosyl transferase-like" evidence="1">
    <location>
        <begin position="193"/>
        <end position="297"/>
    </location>
</feature>
<name>A0ABS4SAV6_9BACI</name>
<protein>
    <submittedName>
        <fullName evidence="2">Glycosyltransferase involved in cell wall biosynthesis</fullName>
    </submittedName>
</protein>
<dbReference type="RefSeq" id="WP_029268135.1">
    <property type="nucleotide sequence ID" value="NZ_JAGIKX010000031.1"/>
</dbReference>
<proteinExistence type="predicted"/>
<reference evidence="2 3" key="1">
    <citation type="submission" date="2021-03" db="EMBL/GenBank/DDBJ databases">
        <title>Genomic Encyclopedia of Type Strains, Phase IV (KMG-IV): sequencing the most valuable type-strain genomes for metagenomic binning, comparative biology and taxonomic classification.</title>
        <authorList>
            <person name="Goeker M."/>
        </authorList>
    </citation>
    <scope>NUCLEOTIDE SEQUENCE [LARGE SCALE GENOMIC DNA]</scope>
    <source>
        <strain evidence="2 3">DSM 25790</strain>
    </source>
</reference>
<organism evidence="2 3">
    <name type="scientific">Virgibacillus alimentarius</name>
    <dbReference type="NCBI Taxonomy" id="698769"/>
    <lineage>
        <taxon>Bacteria</taxon>
        <taxon>Bacillati</taxon>
        <taxon>Bacillota</taxon>
        <taxon>Bacilli</taxon>
        <taxon>Bacillales</taxon>
        <taxon>Bacillaceae</taxon>
        <taxon>Virgibacillus</taxon>
    </lineage>
</organism>
<dbReference type="Proteomes" id="UP001519294">
    <property type="component" value="Unassembled WGS sequence"/>
</dbReference>
<dbReference type="InterPro" id="IPR055259">
    <property type="entry name" value="YkvP/CgeB_Glyco_trans-like"/>
</dbReference>
<gene>
    <name evidence="2" type="ORF">J2Z81_002626</name>
</gene>
<evidence type="ECO:0000313" key="3">
    <source>
        <dbReference type="Proteomes" id="UP001519294"/>
    </source>
</evidence>
<evidence type="ECO:0000259" key="1">
    <source>
        <dbReference type="Pfam" id="PF13524"/>
    </source>
</evidence>
<dbReference type="EMBL" id="JAGIKX010000031">
    <property type="protein sequence ID" value="MBP2258642.1"/>
    <property type="molecule type" value="Genomic_DNA"/>
</dbReference>
<accession>A0ABS4SAV6</accession>
<comment type="caution">
    <text evidence="2">The sequence shown here is derived from an EMBL/GenBank/DDBJ whole genome shotgun (WGS) entry which is preliminary data.</text>
</comment>
<sequence>MNLLFIAEDTSKGLDKNFYFLEQELATRLNVMVWRRGGHIDWILKQIPYQPDFILLLNDIGNRMSPMIKGLGNVAIPSGLFVNDVHRFTSLRRNYIHKNKIPYIFPVVRGKFIETYPEFEHKMQWLPHFIHPDLYQDYGLKKEIDLLMMGAANDFYPLRQKIIKTYKGDSKFTYHPHPGYRTFREKEEKRLFIGTRYAKEINRAAIFFTSPSVLYYPVAKYFEVLACKTLLLAPTFRELEDLGFIPGYHFVPIDEYNFKEKAAYYLENRAQRQKIAEQGYHFVHKEHTIGLRGKQLVKKLERILKNERRF</sequence>
<keyword evidence="3" id="KW-1185">Reference proteome</keyword>